<evidence type="ECO:0000313" key="7">
    <source>
        <dbReference type="Proteomes" id="UP000308724"/>
    </source>
</evidence>
<dbReference type="Gene3D" id="3.50.50.60">
    <property type="entry name" value="FAD/NAD(P)-binding domain"/>
    <property type="match status" value="1"/>
</dbReference>
<proteinExistence type="predicted"/>
<keyword evidence="2" id="KW-0285">Flavoprotein</keyword>
<gene>
    <name evidence="6" type="ORF">D6C78_10592</name>
</gene>
<evidence type="ECO:0000256" key="4">
    <source>
        <dbReference type="ARBA" id="ARBA00023002"/>
    </source>
</evidence>
<evidence type="ECO:0008006" key="8">
    <source>
        <dbReference type="Google" id="ProtNLM"/>
    </source>
</evidence>
<dbReference type="GO" id="GO:0004497">
    <property type="term" value="F:monooxygenase activity"/>
    <property type="evidence" value="ECO:0007669"/>
    <property type="project" value="UniProtKB-KW"/>
</dbReference>
<keyword evidence="4" id="KW-0560">Oxidoreductase</keyword>
<accession>A0A4T0B5K1</accession>
<dbReference type="PANTHER" id="PTHR47178:SF1">
    <property type="entry name" value="FAD-BINDING DOMAIN-CONTAINING PROTEIN-RELATED"/>
    <property type="match status" value="1"/>
</dbReference>
<evidence type="ECO:0000256" key="2">
    <source>
        <dbReference type="ARBA" id="ARBA00022630"/>
    </source>
</evidence>
<keyword evidence="3" id="KW-0274">FAD</keyword>
<dbReference type="SUPFAM" id="SSF51905">
    <property type="entry name" value="FAD/NAD(P)-binding domain"/>
    <property type="match status" value="1"/>
</dbReference>
<comment type="caution">
    <text evidence="6">The sequence shown here is derived from an EMBL/GenBank/DDBJ whole genome shotgun (WGS) entry which is preliminary data.</text>
</comment>
<dbReference type="PRINTS" id="PR00420">
    <property type="entry name" value="RNGMNOXGNASE"/>
</dbReference>
<sequence>MSQVIIVGAGIVGLTLGQALKLQNKPFKILERDTSADDRGQGWAITLHWSLPLLREMLPRELVYRIERCRVNPQVAEDDVGSFKLINLKDCSEIHNTPSGERWRVDRGKLRLALLQGLHENIQWGQHVENVEHHGDYVRIHCSDGGSHVADVVIGADGSRSAIRFLCPEQHAVTPLPYRMLGVGTKLTEGQVTPIRSIDPLLFQGCEPGTGNFLYCSLLGPSTMETPSCAVQFNVSWPKSPNNEEVFTDNASKLVALKLRARGFAPCLRNAIEGITEETPVSEIILADWQIHHWNSSERVKAGECEIPDVIQDFEREMLQRATVAILESRRACEDAHNWPVDQRSPLVTERKMPQQYA</sequence>
<dbReference type="PANTHER" id="PTHR47178">
    <property type="entry name" value="MONOOXYGENASE, FAD-BINDING"/>
    <property type="match status" value="1"/>
</dbReference>
<dbReference type="Proteomes" id="UP000308724">
    <property type="component" value="Unassembled WGS sequence"/>
</dbReference>
<evidence type="ECO:0000256" key="1">
    <source>
        <dbReference type="ARBA" id="ARBA00001974"/>
    </source>
</evidence>
<evidence type="ECO:0000256" key="3">
    <source>
        <dbReference type="ARBA" id="ARBA00022827"/>
    </source>
</evidence>
<evidence type="ECO:0000313" key="6">
    <source>
        <dbReference type="EMBL" id="TIA28753.1"/>
    </source>
</evidence>
<protein>
    <recommendedName>
        <fullName evidence="8">FAD-binding domain-containing protein</fullName>
    </recommendedName>
</protein>
<keyword evidence="5" id="KW-0503">Monooxygenase</keyword>
<comment type="cofactor">
    <cofactor evidence="1">
        <name>FAD</name>
        <dbReference type="ChEBI" id="CHEBI:57692"/>
    </cofactor>
</comment>
<dbReference type="EMBL" id="QZBZ01000533">
    <property type="protein sequence ID" value="TIA28753.1"/>
    <property type="molecule type" value="Genomic_DNA"/>
</dbReference>
<dbReference type="InterPro" id="IPR036188">
    <property type="entry name" value="FAD/NAD-bd_sf"/>
</dbReference>
<organism evidence="6 7">
    <name type="scientific">Aureobasidium pullulans</name>
    <name type="common">Black yeast</name>
    <name type="synonym">Pullularia pullulans</name>
    <dbReference type="NCBI Taxonomy" id="5580"/>
    <lineage>
        <taxon>Eukaryota</taxon>
        <taxon>Fungi</taxon>
        <taxon>Dikarya</taxon>
        <taxon>Ascomycota</taxon>
        <taxon>Pezizomycotina</taxon>
        <taxon>Dothideomycetes</taxon>
        <taxon>Dothideomycetidae</taxon>
        <taxon>Dothideales</taxon>
        <taxon>Saccotheciaceae</taxon>
        <taxon>Aureobasidium</taxon>
    </lineage>
</organism>
<evidence type="ECO:0000256" key="5">
    <source>
        <dbReference type="ARBA" id="ARBA00023033"/>
    </source>
</evidence>
<name>A0A4T0B5K1_AURPU</name>
<dbReference type="AlphaFoldDB" id="A0A4T0B5K1"/>
<reference evidence="6 7" key="1">
    <citation type="submission" date="2018-10" db="EMBL/GenBank/DDBJ databases">
        <title>Fifty Aureobasidium pullulans genomes reveal a recombining polyextremotolerant generalist.</title>
        <authorList>
            <person name="Gostincar C."/>
            <person name="Turk M."/>
            <person name="Zajc J."/>
            <person name="Gunde-Cimerman N."/>
        </authorList>
    </citation>
    <scope>NUCLEOTIDE SEQUENCE [LARGE SCALE GENOMIC DNA]</scope>
    <source>
        <strain evidence="6 7">EXF-1645</strain>
    </source>
</reference>